<feature type="region of interest" description="Disordered" evidence="4">
    <location>
        <begin position="118"/>
        <end position="141"/>
    </location>
</feature>
<reference evidence="5 6" key="1">
    <citation type="journal article" date="2015" name="PLoS Pathog.">
        <title>Leptomonas seymouri: Adaptations to the Dixenous Life Cycle Analyzed by Genome Sequencing, Transcriptome Profiling and Co-infection with Leishmania donovani.</title>
        <authorList>
            <person name="Kraeva N."/>
            <person name="Butenko A."/>
            <person name="Hlavacova J."/>
            <person name="Kostygov A."/>
            <person name="Myskova J."/>
            <person name="Grybchuk D."/>
            <person name="Lestinova T."/>
            <person name="Votypka J."/>
            <person name="Volf P."/>
            <person name="Opperdoes F."/>
            <person name="Flegontov P."/>
            <person name="Lukes J."/>
            <person name="Yurchenko V."/>
        </authorList>
    </citation>
    <scope>NUCLEOTIDE SEQUENCE [LARGE SCALE GENOMIC DNA]</scope>
    <source>
        <strain evidence="5 6">ATCC 30220</strain>
    </source>
</reference>
<comment type="subcellular location">
    <subcellularLocation>
        <location evidence="1">Cytoplasm</location>
        <location evidence="1">Cytoskeleton</location>
    </subcellularLocation>
</comment>
<dbReference type="PANTHER" id="PTHR24107">
    <property type="entry name" value="YNEIN REGULATORY COMPLEX SUBUNIT 5"/>
    <property type="match status" value="1"/>
</dbReference>
<evidence type="ECO:0000313" key="6">
    <source>
        <dbReference type="Proteomes" id="UP000038009"/>
    </source>
</evidence>
<organism evidence="5 6">
    <name type="scientific">Leptomonas seymouri</name>
    <dbReference type="NCBI Taxonomy" id="5684"/>
    <lineage>
        <taxon>Eukaryota</taxon>
        <taxon>Discoba</taxon>
        <taxon>Euglenozoa</taxon>
        <taxon>Kinetoplastea</taxon>
        <taxon>Metakinetoplastina</taxon>
        <taxon>Trypanosomatida</taxon>
        <taxon>Trypanosomatidae</taxon>
        <taxon>Leishmaniinae</taxon>
        <taxon>Leptomonas</taxon>
    </lineage>
</organism>
<dbReference type="InterPro" id="IPR052410">
    <property type="entry name" value="DRC5"/>
</dbReference>
<dbReference type="Pfam" id="PF13516">
    <property type="entry name" value="LRR_6"/>
    <property type="match status" value="3"/>
</dbReference>
<keyword evidence="3" id="KW-0206">Cytoskeleton</keyword>
<dbReference type="AlphaFoldDB" id="A0A0N1IJG7"/>
<dbReference type="Proteomes" id="UP000038009">
    <property type="component" value="Unassembled WGS sequence"/>
</dbReference>
<dbReference type="OMA" id="WMPLSEW"/>
<name>A0A0N1IJG7_LEPSE</name>
<evidence type="ECO:0000256" key="3">
    <source>
        <dbReference type="ARBA" id="ARBA00023212"/>
    </source>
</evidence>
<evidence type="ECO:0008006" key="7">
    <source>
        <dbReference type="Google" id="ProtNLM"/>
    </source>
</evidence>
<dbReference type="Gene3D" id="3.80.10.10">
    <property type="entry name" value="Ribonuclease Inhibitor"/>
    <property type="match status" value="1"/>
</dbReference>
<dbReference type="PANTHER" id="PTHR24107:SF2">
    <property type="entry name" value="NLR FAMILY CARD DOMAIN CONTAINING 3"/>
    <property type="match status" value="1"/>
</dbReference>
<evidence type="ECO:0000256" key="2">
    <source>
        <dbReference type="ARBA" id="ARBA00022490"/>
    </source>
</evidence>
<gene>
    <name evidence="5" type="ORF">ABL78_5821</name>
</gene>
<dbReference type="OrthoDB" id="120976at2759"/>
<evidence type="ECO:0000313" key="5">
    <source>
        <dbReference type="EMBL" id="KPI85128.1"/>
    </source>
</evidence>
<protein>
    <recommendedName>
        <fullName evidence="7">Leucine-rich repeat protein</fullName>
    </recommendedName>
</protein>
<sequence length="477" mass="51248">MEPFYNPVELHYSDMTRRWLSLYYACSQDEEEETHPVVLSRVIPAIEAVSNSPADGHSSAEGPTSGVTLDLARLCMTMPEWTAALRSLVRVLPLRRLVLRDTNVGDTGLRTLSREMATSRTRTNAYPAGAESAPSVSPPSPSSCTLEVLDLGGTGLTDASPFPLIISTCPRLHTIDLSCNHLGSSPTGLALLFTALQLHPRVVAVNLSHNYIQGTRGGVVMAGLAELIVARSACTSDVTTVKGITAAVATAVPLHSLDLSHNLLGCYYHPRWSVADEAMLLELVVGKGSSRHERGNLSSLRDCIHEAGAHRLCVGGRAVERGAGCESVTAFPLVTALYLNNSLQSLDLRGNGLPDALMEYVEAKLHVNRRTHQQVMMESDGTTQHQLHLSVERVEEALQRSFQRALKEVYDGTVLKTDSAAPADVAGKTAARNTTCLAPGPSTTPLASRSDACWSTAEVQSLLKNVLQSMAAELSLR</sequence>
<dbReference type="InterPro" id="IPR001611">
    <property type="entry name" value="Leu-rich_rpt"/>
</dbReference>
<dbReference type="EMBL" id="LJSK01000207">
    <property type="protein sequence ID" value="KPI85128.1"/>
    <property type="molecule type" value="Genomic_DNA"/>
</dbReference>
<dbReference type="VEuPathDB" id="TriTrypDB:Lsey_0207_0110"/>
<evidence type="ECO:0000256" key="4">
    <source>
        <dbReference type="SAM" id="MobiDB-lite"/>
    </source>
</evidence>
<proteinExistence type="predicted"/>
<dbReference type="InterPro" id="IPR032675">
    <property type="entry name" value="LRR_dom_sf"/>
</dbReference>
<dbReference type="GO" id="GO:0005856">
    <property type="term" value="C:cytoskeleton"/>
    <property type="evidence" value="ECO:0007669"/>
    <property type="project" value="UniProtKB-SubCell"/>
</dbReference>
<dbReference type="SUPFAM" id="SSF52047">
    <property type="entry name" value="RNI-like"/>
    <property type="match status" value="1"/>
</dbReference>
<comment type="caution">
    <text evidence="5">The sequence shown here is derived from an EMBL/GenBank/DDBJ whole genome shotgun (WGS) entry which is preliminary data.</text>
</comment>
<evidence type="ECO:0000256" key="1">
    <source>
        <dbReference type="ARBA" id="ARBA00004245"/>
    </source>
</evidence>
<keyword evidence="6" id="KW-1185">Reference proteome</keyword>
<keyword evidence="2" id="KW-0963">Cytoplasm</keyword>
<accession>A0A0N1IJG7</accession>